<protein>
    <submittedName>
        <fullName evidence="1">Uncharacterized protein</fullName>
    </submittedName>
</protein>
<dbReference type="Proteomes" id="UP000821845">
    <property type="component" value="Chromosome 4"/>
</dbReference>
<keyword evidence="2" id="KW-1185">Reference proteome</keyword>
<dbReference type="EMBL" id="CM023484">
    <property type="protein sequence ID" value="KAH6933963.1"/>
    <property type="molecule type" value="Genomic_DNA"/>
</dbReference>
<sequence length="120" mass="13947">MNLSFDCQQNQVMPKTPDQQAYYSRQPYQYHFWIVRNQEDGSLPKDGVHRYTWSEDESAKGSNEVASALHSTLRSLIYEGVQEVRLVADDCAGQNKNSTTIGMLLCWLQMKLLLRYRKLL</sequence>
<evidence type="ECO:0000313" key="2">
    <source>
        <dbReference type="Proteomes" id="UP000821845"/>
    </source>
</evidence>
<gene>
    <name evidence="1" type="ORF">HPB50_019351</name>
</gene>
<organism evidence="1 2">
    <name type="scientific">Hyalomma asiaticum</name>
    <name type="common">Tick</name>
    <dbReference type="NCBI Taxonomy" id="266040"/>
    <lineage>
        <taxon>Eukaryota</taxon>
        <taxon>Metazoa</taxon>
        <taxon>Ecdysozoa</taxon>
        <taxon>Arthropoda</taxon>
        <taxon>Chelicerata</taxon>
        <taxon>Arachnida</taxon>
        <taxon>Acari</taxon>
        <taxon>Parasitiformes</taxon>
        <taxon>Ixodida</taxon>
        <taxon>Ixodoidea</taxon>
        <taxon>Ixodidae</taxon>
        <taxon>Hyalomminae</taxon>
        <taxon>Hyalomma</taxon>
    </lineage>
</organism>
<reference evidence="1" key="1">
    <citation type="submission" date="2020-05" db="EMBL/GenBank/DDBJ databases">
        <title>Large-scale comparative analyses of tick genomes elucidate their genetic diversity and vector capacities.</title>
        <authorList>
            <person name="Jia N."/>
            <person name="Wang J."/>
            <person name="Shi W."/>
            <person name="Du L."/>
            <person name="Sun Y."/>
            <person name="Zhan W."/>
            <person name="Jiang J."/>
            <person name="Wang Q."/>
            <person name="Zhang B."/>
            <person name="Ji P."/>
            <person name="Sakyi L.B."/>
            <person name="Cui X."/>
            <person name="Yuan T."/>
            <person name="Jiang B."/>
            <person name="Yang W."/>
            <person name="Lam T.T.-Y."/>
            <person name="Chang Q."/>
            <person name="Ding S."/>
            <person name="Wang X."/>
            <person name="Zhu J."/>
            <person name="Ruan X."/>
            <person name="Zhao L."/>
            <person name="Wei J."/>
            <person name="Que T."/>
            <person name="Du C."/>
            <person name="Cheng J."/>
            <person name="Dai P."/>
            <person name="Han X."/>
            <person name="Huang E."/>
            <person name="Gao Y."/>
            <person name="Liu J."/>
            <person name="Shao H."/>
            <person name="Ye R."/>
            <person name="Li L."/>
            <person name="Wei W."/>
            <person name="Wang X."/>
            <person name="Wang C."/>
            <person name="Yang T."/>
            <person name="Huo Q."/>
            <person name="Li W."/>
            <person name="Guo W."/>
            <person name="Chen H."/>
            <person name="Zhou L."/>
            <person name="Ni X."/>
            <person name="Tian J."/>
            <person name="Zhou Y."/>
            <person name="Sheng Y."/>
            <person name="Liu T."/>
            <person name="Pan Y."/>
            <person name="Xia L."/>
            <person name="Li J."/>
            <person name="Zhao F."/>
            <person name="Cao W."/>
        </authorList>
    </citation>
    <scope>NUCLEOTIDE SEQUENCE</scope>
    <source>
        <strain evidence="1">Hyas-2018</strain>
    </source>
</reference>
<evidence type="ECO:0000313" key="1">
    <source>
        <dbReference type="EMBL" id="KAH6933963.1"/>
    </source>
</evidence>
<accession>A0ACB7SJN8</accession>
<proteinExistence type="predicted"/>
<comment type="caution">
    <text evidence="1">The sequence shown here is derived from an EMBL/GenBank/DDBJ whole genome shotgun (WGS) entry which is preliminary data.</text>
</comment>
<name>A0ACB7SJN8_HYAAI</name>